<gene>
    <name evidence="1" type="ORF">NBG4_570002</name>
</gene>
<accession>A0A2U3QJ90</accession>
<dbReference type="SUPFAM" id="SSF48695">
    <property type="entry name" value="Multiheme cytochromes"/>
    <property type="match status" value="1"/>
</dbReference>
<evidence type="ECO:0000313" key="1">
    <source>
        <dbReference type="EMBL" id="SPQ01476.1"/>
    </source>
</evidence>
<dbReference type="InterPro" id="IPR036280">
    <property type="entry name" value="Multihaem_cyt_sf"/>
</dbReference>
<organism evidence="1 2">
    <name type="scientific">Candidatus Sulfobium mesophilum</name>
    <dbReference type="NCBI Taxonomy" id="2016548"/>
    <lineage>
        <taxon>Bacteria</taxon>
        <taxon>Pseudomonadati</taxon>
        <taxon>Nitrospirota</taxon>
        <taxon>Nitrospiria</taxon>
        <taxon>Nitrospirales</taxon>
        <taxon>Nitrospiraceae</taxon>
        <taxon>Candidatus Sulfobium</taxon>
    </lineage>
</organism>
<proteinExistence type="predicted"/>
<evidence type="ECO:0000313" key="2">
    <source>
        <dbReference type="Proteomes" id="UP000245125"/>
    </source>
</evidence>
<reference evidence="2" key="1">
    <citation type="submission" date="2018-03" db="EMBL/GenBank/DDBJ databases">
        <authorList>
            <person name="Zecchin S."/>
        </authorList>
    </citation>
    <scope>NUCLEOTIDE SEQUENCE [LARGE SCALE GENOMIC DNA]</scope>
</reference>
<dbReference type="EMBL" id="OUUY01000105">
    <property type="protein sequence ID" value="SPQ01476.1"/>
    <property type="molecule type" value="Genomic_DNA"/>
</dbReference>
<dbReference type="Proteomes" id="UP000245125">
    <property type="component" value="Unassembled WGS sequence"/>
</dbReference>
<sequence>MVRMHDELGFKDCFKCHGQGLQKTPEGRKAQMLGDGRCISCHNK</sequence>
<name>A0A2U3QJ90_9BACT</name>
<dbReference type="Gene3D" id="3.90.10.10">
    <property type="entry name" value="Cytochrome C3"/>
    <property type="match status" value="1"/>
</dbReference>
<keyword evidence="2" id="KW-1185">Reference proteome</keyword>
<dbReference type="AlphaFoldDB" id="A0A2U3QJ90"/>
<protein>
    <recommendedName>
        <fullName evidence="3">Cytochrome c7-like domain-containing protein</fullName>
    </recommendedName>
</protein>
<evidence type="ECO:0008006" key="3">
    <source>
        <dbReference type="Google" id="ProtNLM"/>
    </source>
</evidence>